<keyword evidence="1" id="KW-0479">Metal-binding</keyword>
<dbReference type="InterPro" id="IPR018146">
    <property type="entry name" value="Glyoxalase_1_CS"/>
</dbReference>
<dbReference type="Pfam" id="PF00903">
    <property type="entry name" value="Glyoxalase"/>
    <property type="match status" value="1"/>
</dbReference>
<feature type="domain" description="VOC" evidence="2">
    <location>
        <begin position="4"/>
        <end position="127"/>
    </location>
</feature>
<evidence type="ECO:0000313" key="3">
    <source>
        <dbReference type="EMBL" id="HIR09233.1"/>
    </source>
</evidence>
<dbReference type="InterPro" id="IPR051785">
    <property type="entry name" value="MMCE/EMCE_epimerase"/>
</dbReference>
<evidence type="ECO:0000313" key="4">
    <source>
        <dbReference type="Proteomes" id="UP000824258"/>
    </source>
</evidence>
<comment type="caution">
    <text evidence="3">The sequence shown here is derived from an EMBL/GenBank/DDBJ whole genome shotgun (WGS) entry which is preliminary data.</text>
</comment>
<dbReference type="PROSITE" id="PS00934">
    <property type="entry name" value="GLYOXALASE_I_1"/>
    <property type="match status" value="1"/>
</dbReference>
<dbReference type="SUPFAM" id="SSF54593">
    <property type="entry name" value="Glyoxalase/Bleomycin resistance protein/Dihydroxybiphenyl dioxygenase"/>
    <property type="match status" value="1"/>
</dbReference>
<gene>
    <name evidence="3" type="ORF">IAA70_02390</name>
</gene>
<evidence type="ECO:0000259" key="2">
    <source>
        <dbReference type="PROSITE" id="PS51819"/>
    </source>
</evidence>
<dbReference type="Gene3D" id="3.10.180.10">
    <property type="entry name" value="2,3-Dihydroxybiphenyl 1,2-Dioxygenase, domain 1"/>
    <property type="match status" value="1"/>
</dbReference>
<dbReference type="GO" id="GO:0004493">
    <property type="term" value="F:methylmalonyl-CoA epimerase activity"/>
    <property type="evidence" value="ECO:0007669"/>
    <property type="project" value="TreeGrafter"/>
</dbReference>
<dbReference type="GO" id="GO:0046872">
    <property type="term" value="F:metal ion binding"/>
    <property type="evidence" value="ECO:0007669"/>
    <property type="project" value="UniProtKB-KW"/>
</dbReference>
<accession>A0A9D1D746</accession>
<dbReference type="InterPro" id="IPR029068">
    <property type="entry name" value="Glyas_Bleomycin-R_OHBP_Dase"/>
</dbReference>
<dbReference type="InterPro" id="IPR037523">
    <property type="entry name" value="VOC_core"/>
</dbReference>
<protein>
    <submittedName>
        <fullName evidence="3">VOC family protein</fullName>
    </submittedName>
</protein>
<dbReference type="EMBL" id="DVGD01000068">
    <property type="protein sequence ID" value="HIR09233.1"/>
    <property type="molecule type" value="Genomic_DNA"/>
</dbReference>
<dbReference type="GO" id="GO:0046491">
    <property type="term" value="P:L-methylmalonyl-CoA metabolic process"/>
    <property type="evidence" value="ECO:0007669"/>
    <property type="project" value="TreeGrafter"/>
</dbReference>
<name>A0A9D1D746_9FIRM</name>
<dbReference type="InterPro" id="IPR004360">
    <property type="entry name" value="Glyas_Fos-R_dOase_dom"/>
</dbReference>
<dbReference type="GO" id="GO:0004462">
    <property type="term" value="F:lactoylglutathione lyase activity"/>
    <property type="evidence" value="ECO:0007669"/>
    <property type="project" value="InterPro"/>
</dbReference>
<dbReference type="PROSITE" id="PS51819">
    <property type="entry name" value="VOC"/>
    <property type="match status" value="1"/>
</dbReference>
<dbReference type="AlphaFoldDB" id="A0A9D1D746"/>
<dbReference type="PANTHER" id="PTHR43048:SF6">
    <property type="entry name" value="BLR8189 PROTEIN"/>
    <property type="match status" value="1"/>
</dbReference>
<reference evidence="3" key="1">
    <citation type="submission" date="2020-10" db="EMBL/GenBank/DDBJ databases">
        <authorList>
            <person name="Gilroy R."/>
        </authorList>
    </citation>
    <scope>NUCLEOTIDE SEQUENCE</scope>
    <source>
        <strain evidence="3">ChiHjej9B8-7071</strain>
    </source>
</reference>
<sequence>MVQSIDHITINVKNLEASRAFYGELLGLAELSQVDMGDHILTYYALPGGVKLELISYMSDTRDCTAGLLERGRFRHLALRVDDLDALAARLSDFGGRVLQPPRWVEQLGFTGMLAEDPNGCELEFLT</sequence>
<dbReference type="CDD" id="cd06587">
    <property type="entry name" value="VOC"/>
    <property type="match status" value="1"/>
</dbReference>
<evidence type="ECO:0000256" key="1">
    <source>
        <dbReference type="ARBA" id="ARBA00022723"/>
    </source>
</evidence>
<reference evidence="3" key="2">
    <citation type="journal article" date="2021" name="PeerJ">
        <title>Extensive microbial diversity within the chicken gut microbiome revealed by metagenomics and culture.</title>
        <authorList>
            <person name="Gilroy R."/>
            <person name="Ravi A."/>
            <person name="Getino M."/>
            <person name="Pursley I."/>
            <person name="Horton D.L."/>
            <person name="Alikhan N.F."/>
            <person name="Baker D."/>
            <person name="Gharbi K."/>
            <person name="Hall N."/>
            <person name="Watson M."/>
            <person name="Adriaenssens E.M."/>
            <person name="Foster-Nyarko E."/>
            <person name="Jarju S."/>
            <person name="Secka A."/>
            <person name="Antonio M."/>
            <person name="Oren A."/>
            <person name="Chaudhuri R.R."/>
            <person name="La Ragione R."/>
            <person name="Hildebrand F."/>
            <person name="Pallen M.J."/>
        </authorList>
    </citation>
    <scope>NUCLEOTIDE SEQUENCE</scope>
    <source>
        <strain evidence="3">ChiHjej9B8-7071</strain>
    </source>
</reference>
<dbReference type="PANTHER" id="PTHR43048">
    <property type="entry name" value="METHYLMALONYL-COA EPIMERASE"/>
    <property type="match status" value="1"/>
</dbReference>
<organism evidence="3 4">
    <name type="scientific">Candidatus Avoscillospira stercoripullorum</name>
    <dbReference type="NCBI Taxonomy" id="2840709"/>
    <lineage>
        <taxon>Bacteria</taxon>
        <taxon>Bacillati</taxon>
        <taxon>Bacillota</taxon>
        <taxon>Clostridia</taxon>
        <taxon>Eubacteriales</taxon>
        <taxon>Oscillospiraceae</taxon>
        <taxon>Oscillospiraceae incertae sedis</taxon>
        <taxon>Candidatus Avoscillospira</taxon>
    </lineage>
</organism>
<proteinExistence type="predicted"/>
<dbReference type="Proteomes" id="UP000824258">
    <property type="component" value="Unassembled WGS sequence"/>
</dbReference>